<dbReference type="InterPro" id="IPR020058">
    <property type="entry name" value="Glu/Gln-tRNA-synth_Ib_cat-dom"/>
</dbReference>
<dbReference type="GO" id="GO:0005524">
    <property type="term" value="F:ATP binding"/>
    <property type="evidence" value="ECO:0007669"/>
    <property type="project" value="UniProtKB-KW"/>
</dbReference>
<comment type="similarity">
    <text evidence="7">Belongs to the class-I aminoacyl-tRNA synthetase family. GluQ subfamily.</text>
</comment>
<dbReference type="PANTHER" id="PTHR43311:SF1">
    <property type="entry name" value="GLUTAMYL-Q TRNA(ASP) SYNTHETASE"/>
    <property type="match status" value="1"/>
</dbReference>
<evidence type="ECO:0000259" key="9">
    <source>
        <dbReference type="Pfam" id="PF00749"/>
    </source>
</evidence>
<evidence type="ECO:0000313" key="10">
    <source>
        <dbReference type="EMBL" id="TCJ12865.1"/>
    </source>
</evidence>
<dbReference type="Gene3D" id="3.40.50.620">
    <property type="entry name" value="HUPs"/>
    <property type="match status" value="1"/>
</dbReference>
<comment type="cofactor">
    <cofactor evidence="7">
        <name>Zn(2+)</name>
        <dbReference type="ChEBI" id="CHEBI:29105"/>
    </cofactor>
    <text evidence="7">Binds 1 zinc ion per subunit.</text>
</comment>
<keyword evidence="8" id="KW-0648">Protein biosynthesis</keyword>
<comment type="caution">
    <text evidence="10">The sequence shown here is derived from an EMBL/GenBank/DDBJ whole genome shotgun (WGS) entry which is preliminary data.</text>
</comment>
<evidence type="ECO:0000313" key="11">
    <source>
        <dbReference type="Proteomes" id="UP000295443"/>
    </source>
</evidence>
<feature type="domain" description="Glutamyl/glutaminyl-tRNA synthetase class Ib catalytic" evidence="9">
    <location>
        <begin position="7"/>
        <end position="243"/>
    </location>
</feature>
<feature type="short sequence motif" description="'KMSKS' region" evidence="7">
    <location>
        <begin position="234"/>
        <end position="238"/>
    </location>
</feature>
<keyword evidence="3 7" id="KW-0547">Nucleotide-binding</keyword>
<gene>
    <name evidence="7" type="primary">gluQ</name>
    <name evidence="10" type="ORF">EZJ19_11550</name>
</gene>
<reference evidence="10 11" key="1">
    <citation type="submission" date="2019-03" db="EMBL/GenBank/DDBJ databases">
        <title>Genome sequence of Thiobacillaceae bacterium LSR1, a sulfur-oxidizing bacterium isolated from freshwater sediment.</title>
        <authorList>
            <person name="Li S."/>
        </authorList>
    </citation>
    <scope>NUCLEOTIDE SEQUENCE [LARGE SCALE GENOMIC DNA]</scope>
    <source>
        <strain evidence="10 11">LSR1</strain>
    </source>
</reference>
<sequence length="300" mass="31921">MSVPAYRGRFAPTPSGPLHFGSLVAALGSYLEARTRAGAWLVRIEDVDPPRVVAGAEDAILATLEAFGFEWDGPVMRQSRRAEAYRAALAALRRDGRVYGCACSRKQLAEAARRGVDGPVYPGTCRAGHAHDPALAQRFRVPDGRIAFDDGLLGRVACDVARECGDFVLRRADGVYTYQLAVVVDDAEQGISHVVRGADLLTSTPRQIVLQQVLGLATPAYLHLPVVLDGHGDKLSKQTLARPVAAAQPLPALLAAAAFLGLVLPPGLGSVAEFWPVAAGAWPARVLAPVRGRRTNLCKP</sequence>
<keyword evidence="2 7" id="KW-0479">Metal-binding</keyword>
<dbReference type="InterPro" id="IPR049940">
    <property type="entry name" value="GluQ/Sye"/>
</dbReference>
<feature type="binding site" evidence="7">
    <location>
        <position position="45"/>
    </location>
    <ligand>
        <name>L-glutamate</name>
        <dbReference type="ChEBI" id="CHEBI:29985"/>
    </ligand>
</feature>
<dbReference type="SUPFAM" id="SSF52374">
    <property type="entry name" value="Nucleotidylyl transferase"/>
    <property type="match status" value="1"/>
</dbReference>
<dbReference type="OrthoDB" id="9807503at2"/>
<keyword evidence="6 7" id="KW-0030">Aminoacyl-tRNA synthetase</keyword>
<dbReference type="Pfam" id="PF00749">
    <property type="entry name" value="tRNA-synt_1c"/>
    <property type="match status" value="1"/>
</dbReference>
<feature type="binding site" evidence="7">
    <location>
        <position position="125"/>
    </location>
    <ligand>
        <name>Zn(2+)</name>
        <dbReference type="ChEBI" id="CHEBI:29105"/>
    </ligand>
</feature>
<feature type="binding site" evidence="7">
    <location>
        <position position="196"/>
    </location>
    <ligand>
        <name>L-glutamate</name>
        <dbReference type="ChEBI" id="CHEBI:29985"/>
    </ligand>
</feature>
<evidence type="ECO:0000256" key="8">
    <source>
        <dbReference type="RuleBase" id="RU363037"/>
    </source>
</evidence>
<dbReference type="FunFam" id="3.40.50.620:FF:000093">
    <property type="entry name" value="Glutamyl-Q tRNA(Asp) synthetase"/>
    <property type="match status" value="1"/>
</dbReference>
<comment type="function">
    <text evidence="7">Catalyzes the tRNA-independent activation of glutamate in presence of ATP and the subsequent transfer of glutamate onto a tRNA(Asp). Glutamate is transferred on the 2-amino-5-(4,5-dihydroxy-2-cyclopenten-1-yl) moiety of the queuosine in the wobble position of the QUC anticodon.</text>
</comment>
<feature type="binding site" evidence="7">
    <location>
        <position position="103"/>
    </location>
    <ligand>
        <name>Zn(2+)</name>
        <dbReference type="ChEBI" id="CHEBI:29105"/>
    </ligand>
</feature>
<dbReference type="HAMAP" id="MF_01428">
    <property type="entry name" value="Glu_Q_tRNA_synth"/>
    <property type="match status" value="1"/>
</dbReference>
<evidence type="ECO:0000256" key="5">
    <source>
        <dbReference type="ARBA" id="ARBA00022840"/>
    </source>
</evidence>
<dbReference type="EC" id="6.1.1.-" evidence="7"/>
<feature type="binding site" evidence="7">
    <location>
        <position position="237"/>
    </location>
    <ligand>
        <name>ATP</name>
        <dbReference type="ChEBI" id="CHEBI:30616"/>
    </ligand>
</feature>
<organism evidence="10 11">
    <name type="scientific">Parasulfuritortus cantonensis</name>
    <dbReference type="NCBI Taxonomy" id="2528202"/>
    <lineage>
        <taxon>Bacteria</taxon>
        <taxon>Pseudomonadati</taxon>
        <taxon>Pseudomonadota</taxon>
        <taxon>Betaproteobacteria</taxon>
        <taxon>Nitrosomonadales</taxon>
        <taxon>Thiobacillaceae</taxon>
        <taxon>Parasulfuritortus</taxon>
    </lineage>
</organism>
<feature type="binding site" evidence="7">
    <location>
        <position position="178"/>
    </location>
    <ligand>
        <name>L-glutamate</name>
        <dbReference type="ChEBI" id="CHEBI:29985"/>
    </ligand>
</feature>
<dbReference type="GO" id="GO:0006400">
    <property type="term" value="P:tRNA modification"/>
    <property type="evidence" value="ECO:0007669"/>
    <property type="project" value="InterPro"/>
</dbReference>
<dbReference type="InterPro" id="IPR014729">
    <property type="entry name" value="Rossmann-like_a/b/a_fold"/>
</dbReference>
<evidence type="ECO:0000256" key="6">
    <source>
        <dbReference type="ARBA" id="ARBA00023146"/>
    </source>
</evidence>
<name>A0A4R1B8C2_9PROT</name>
<dbReference type="PANTHER" id="PTHR43311">
    <property type="entry name" value="GLUTAMATE--TRNA LIGASE"/>
    <property type="match status" value="1"/>
</dbReference>
<dbReference type="PRINTS" id="PR00987">
    <property type="entry name" value="TRNASYNTHGLU"/>
</dbReference>
<evidence type="ECO:0000256" key="4">
    <source>
        <dbReference type="ARBA" id="ARBA00022833"/>
    </source>
</evidence>
<keyword evidence="4 7" id="KW-0862">Zinc</keyword>
<dbReference type="EMBL" id="SJZB01000042">
    <property type="protein sequence ID" value="TCJ12865.1"/>
    <property type="molecule type" value="Genomic_DNA"/>
</dbReference>
<dbReference type="GO" id="GO:0005829">
    <property type="term" value="C:cytosol"/>
    <property type="evidence" value="ECO:0007669"/>
    <property type="project" value="TreeGrafter"/>
</dbReference>
<dbReference type="GO" id="GO:0004818">
    <property type="term" value="F:glutamate-tRNA ligase activity"/>
    <property type="evidence" value="ECO:0007669"/>
    <property type="project" value="TreeGrafter"/>
</dbReference>
<protein>
    <recommendedName>
        <fullName evidence="7">Glutamyl-Q tRNA(Asp) synthetase</fullName>
        <shortName evidence="7">Glu-Q-RSs</shortName>
        <ecNumber evidence="7">6.1.1.-</ecNumber>
    </recommendedName>
</protein>
<dbReference type="GO" id="GO:0008270">
    <property type="term" value="F:zinc ion binding"/>
    <property type="evidence" value="ECO:0007669"/>
    <property type="project" value="UniProtKB-UniRule"/>
</dbReference>
<dbReference type="NCBIfam" id="NF004314">
    <property type="entry name" value="PRK05710.1-3"/>
    <property type="match status" value="1"/>
</dbReference>
<keyword evidence="5 7" id="KW-0067">ATP-binding</keyword>
<evidence type="ECO:0000256" key="3">
    <source>
        <dbReference type="ARBA" id="ARBA00022741"/>
    </source>
</evidence>
<evidence type="ECO:0000256" key="1">
    <source>
        <dbReference type="ARBA" id="ARBA00022598"/>
    </source>
</evidence>
<dbReference type="NCBIfam" id="TIGR03838">
    <property type="entry name" value="queuosine_YadB"/>
    <property type="match status" value="1"/>
</dbReference>
<evidence type="ECO:0000256" key="2">
    <source>
        <dbReference type="ARBA" id="ARBA00022723"/>
    </source>
</evidence>
<proteinExistence type="inferred from homology"/>
<feature type="binding site" evidence="7">
    <location>
        <begin position="9"/>
        <end position="13"/>
    </location>
    <ligand>
        <name>L-glutamate</name>
        <dbReference type="ChEBI" id="CHEBI:29985"/>
    </ligand>
</feature>
<keyword evidence="1 7" id="KW-0436">Ligase</keyword>
<dbReference type="GO" id="GO:0006424">
    <property type="term" value="P:glutamyl-tRNA aminoacylation"/>
    <property type="evidence" value="ECO:0007669"/>
    <property type="project" value="InterPro"/>
</dbReference>
<dbReference type="AlphaFoldDB" id="A0A4R1B8C2"/>
<feature type="short sequence motif" description="'HIGH' region" evidence="7">
    <location>
        <begin position="12"/>
        <end position="22"/>
    </location>
</feature>
<evidence type="ECO:0000256" key="7">
    <source>
        <dbReference type="HAMAP-Rule" id="MF_01428"/>
    </source>
</evidence>
<dbReference type="InterPro" id="IPR022380">
    <property type="entry name" value="Glu-Q_tRNA(Asp)_Synthase"/>
</dbReference>
<keyword evidence="11" id="KW-1185">Reference proteome</keyword>
<dbReference type="Proteomes" id="UP000295443">
    <property type="component" value="Unassembled WGS sequence"/>
</dbReference>
<dbReference type="InterPro" id="IPR000924">
    <property type="entry name" value="Glu/Gln-tRNA-synth"/>
</dbReference>
<feature type="binding site" evidence="7">
    <location>
        <position position="121"/>
    </location>
    <ligand>
        <name>Zn(2+)</name>
        <dbReference type="ChEBI" id="CHEBI:29105"/>
    </ligand>
</feature>
<feature type="binding site" evidence="7">
    <location>
        <position position="101"/>
    </location>
    <ligand>
        <name>Zn(2+)</name>
        <dbReference type="ChEBI" id="CHEBI:29105"/>
    </ligand>
</feature>
<accession>A0A4R1B8C2</accession>